<evidence type="ECO:0000313" key="1">
    <source>
        <dbReference type="EMBL" id="SVE17977.1"/>
    </source>
</evidence>
<protein>
    <submittedName>
        <fullName evidence="1">Uncharacterized protein</fullName>
    </submittedName>
</protein>
<name>A0A383BCX6_9ZZZZ</name>
<dbReference type="AlphaFoldDB" id="A0A383BCX6"/>
<accession>A0A383BCX6</accession>
<sequence length="68" mass="7544">VCAVHRLAVADVPYRFSGGLHRPWLRGFCSSCKTWVGTPVVIEGVAVELDAQPWPIRDGELPVDRENN</sequence>
<organism evidence="1">
    <name type="scientific">marine metagenome</name>
    <dbReference type="NCBI Taxonomy" id="408172"/>
    <lineage>
        <taxon>unclassified sequences</taxon>
        <taxon>metagenomes</taxon>
        <taxon>ecological metagenomes</taxon>
    </lineage>
</organism>
<gene>
    <name evidence="1" type="ORF">METZ01_LOCUS470831</name>
</gene>
<dbReference type="EMBL" id="UINC01199511">
    <property type="protein sequence ID" value="SVE17977.1"/>
    <property type="molecule type" value="Genomic_DNA"/>
</dbReference>
<proteinExistence type="predicted"/>
<feature type="non-terminal residue" evidence="1">
    <location>
        <position position="68"/>
    </location>
</feature>
<feature type="non-terminal residue" evidence="1">
    <location>
        <position position="1"/>
    </location>
</feature>
<reference evidence="1" key="1">
    <citation type="submission" date="2018-05" db="EMBL/GenBank/DDBJ databases">
        <authorList>
            <person name="Lanie J.A."/>
            <person name="Ng W.-L."/>
            <person name="Kazmierczak K.M."/>
            <person name="Andrzejewski T.M."/>
            <person name="Davidsen T.M."/>
            <person name="Wayne K.J."/>
            <person name="Tettelin H."/>
            <person name="Glass J.I."/>
            <person name="Rusch D."/>
            <person name="Podicherti R."/>
            <person name="Tsui H.-C.T."/>
            <person name="Winkler M.E."/>
        </authorList>
    </citation>
    <scope>NUCLEOTIDE SEQUENCE</scope>
</reference>